<evidence type="ECO:0000313" key="12">
    <source>
        <dbReference type="EMBL" id="SEM64626.1"/>
    </source>
</evidence>
<evidence type="ECO:0000256" key="1">
    <source>
        <dbReference type="ARBA" id="ARBA00004571"/>
    </source>
</evidence>
<dbReference type="GO" id="GO:0009279">
    <property type="term" value="C:cell outer membrane"/>
    <property type="evidence" value="ECO:0007669"/>
    <property type="project" value="UniProtKB-SubCell"/>
</dbReference>
<keyword evidence="7 8" id="KW-0998">Cell outer membrane</keyword>
<gene>
    <name evidence="12" type="ORF">SAMN05192574_101316</name>
</gene>
<dbReference type="InterPro" id="IPR008969">
    <property type="entry name" value="CarboxyPept-like_regulatory"/>
</dbReference>
<dbReference type="InterPro" id="IPR036942">
    <property type="entry name" value="Beta-barrel_TonB_sf"/>
</dbReference>
<dbReference type="EMBL" id="FOCL01000001">
    <property type="protein sequence ID" value="SEM64626.1"/>
    <property type="molecule type" value="Genomic_DNA"/>
</dbReference>
<dbReference type="STRING" id="551995.SAMN05192574_101316"/>
<feature type="domain" description="TonB-dependent receptor plug" evidence="11">
    <location>
        <begin position="146"/>
        <end position="250"/>
    </location>
</feature>
<evidence type="ECO:0000256" key="8">
    <source>
        <dbReference type="PROSITE-ProRule" id="PRU01360"/>
    </source>
</evidence>
<dbReference type="SUPFAM" id="SSF56935">
    <property type="entry name" value="Porins"/>
    <property type="match status" value="1"/>
</dbReference>
<dbReference type="Pfam" id="PF00593">
    <property type="entry name" value="TonB_dep_Rec_b-barrel"/>
    <property type="match status" value="1"/>
</dbReference>
<evidence type="ECO:0000256" key="5">
    <source>
        <dbReference type="ARBA" id="ARBA00023077"/>
    </source>
</evidence>
<organism evidence="12 13">
    <name type="scientific">Mucilaginibacter gossypiicola</name>
    <dbReference type="NCBI Taxonomy" id="551995"/>
    <lineage>
        <taxon>Bacteria</taxon>
        <taxon>Pseudomonadati</taxon>
        <taxon>Bacteroidota</taxon>
        <taxon>Sphingobacteriia</taxon>
        <taxon>Sphingobacteriales</taxon>
        <taxon>Sphingobacteriaceae</taxon>
        <taxon>Mucilaginibacter</taxon>
    </lineage>
</organism>
<keyword evidence="6 8" id="KW-0472">Membrane</keyword>
<feature type="domain" description="TonB-dependent receptor-like beta-barrel" evidence="10">
    <location>
        <begin position="414"/>
        <end position="970"/>
    </location>
</feature>
<dbReference type="AlphaFoldDB" id="A0A1H8A298"/>
<evidence type="ECO:0000256" key="6">
    <source>
        <dbReference type="ARBA" id="ARBA00023136"/>
    </source>
</evidence>
<dbReference type="Gene3D" id="2.170.130.10">
    <property type="entry name" value="TonB-dependent receptor, plug domain"/>
    <property type="match status" value="1"/>
</dbReference>
<dbReference type="InterPro" id="IPR023997">
    <property type="entry name" value="TonB-dep_OMP_SusC/RagA_CS"/>
</dbReference>
<dbReference type="Pfam" id="PF13715">
    <property type="entry name" value="CarbopepD_reg_2"/>
    <property type="match status" value="1"/>
</dbReference>
<evidence type="ECO:0000256" key="9">
    <source>
        <dbReference type="RuleBase" id="RU003357"/>
    </source>
</evidence>
<dbReference type="InterPro" id="IPR000531">
    <property type="entry name" value="Beta-barrel_TonB"/>
</dbReference>
<dbReference type="NCBIfam" id="TIGR04057">
    <property type="entry name" value="SusC_RagA_signa"/>
    <property type="match status" value="1"/>
</dbReference>
<dbReference type="InterPro" id="IPR037066">
    <property type="entry name" value="Plug_dom_sf"/>
</dbReference>
<dbReference type="NCBIfam" id="TIGR04056">
    <property type="entry name" value="OMP_RagA_SusC"/>
    <property type="match status" value="1"/>
</dbReference>
<keyword evidence="2 8" id="KW-0813">Transport</keyword>
<reference evidence="13" key="1">
    <citation type="submission" date="2016-10" db="EMBL/GenBank/DDBJ databases">
        <authorList>
            <person name="Varghese N."/>
            <person name="Submissions S."/>
        </authorList>
    </citation>
    <scope>NUCLEOTIDE SEQUENCE [LARGE SCALE GENOMIC DNA]</scope>
    <source>
        <strain evidence="13">Gh-48</strain>
    </source>
</reference>
<dbReference type="PROSITE" id="PS52016">
    <property type="entry name" value="TONB_DEPENDENT_REC_3"/>
    <property type="match status" value="1"/>
</dbReference>
<evidence type="ECO:0000256" key="3">
    <source>
        <dbReference type="ARBA" id="ARBA00022452"/>
    </source>
</evidence>
<evidence type="ECO:0000256" key="4">
    <source>
        <dbReference type="ARBA" id="ARBA00022692"/>
    </source>
</evidence>
<dbReference type="Gene3D" id="2.40.170.20">
    <property type="entry name" value="TonB-dependent receptor, beta-barrel domain"/>
    <property type="match status" value="1"/>
</dbReference>
<keyword evidence="4 8" id="KW-0812">Transmembrane</keyword>
<keyword evidence="13" id="KW-1185">Reference proteome</keyword>
<name>A0A1H8A298_9SPHI</name>
<dbReference type="InterPro" id="IPR039426">
    <property type="entry name" value="TonB-dep_rcpt-like"/>
</dbReference>
<evidence type="ECO:0000259" key="10">
    <source>
        <dbReference type="Pfam" id="PF00593"/>
    </source>
</evidence>
<proteinExistence type="inferred from homology"/>
<dbReference type="Gene3D" id="2.60.40.1120">
    <property type="entry name" value="Carboxypeptidase-like, regulatory domain"/>
    <property type="match status" value="1"/>
</dbReference>
<evidence type="ECO:0000256" key="2">
    <source>
        <dbReference type="ARBA" id="ARBA00022448"/>
    </source>
</evidence>
<keyword evidence="3 8" id="KW-1134">Transmembrane beta strand</keyword>
<dbReference type="Proteomes" id="UP000198942">
    <property type="component" value="Unassembled WGS sequence"/>
</dbReference>
<sequence length="1016" mass="111554">MNYKHLLVKIIRITFLPLFILFSLTGIALANSANAHAVLKRKLTPELMGNAISITGKVVDEKTGEPLPGVTIKVKGTTIATVTNANGMYTINAPNAEAVLAFSFLGFEQQEKPVGNDKVINIALKASQSSLNEVVVVGYGTQKRQYVTGAVASANLNAFRDAPNTNVAQNLQGTVPGLNVGPVTTSGSTPTITIRGQNTISGNKNVLIILDGVQYNNSLSSINPDDIASIDILKDASSTAVYGAQAANGVILITSRKGANNSKPRINISTSYATETPAGNTHPMERDEYLEHVRNLYYTKAFLAPDYTTPDPSFNLALYVDHTQRDANNNLVPTDFNWYKAGTKTGFINDNQVSVSGGGEKVNYLISAAYTNQAGYIIYDLFKRKNLRTNLEIQPKSWLKLGVQAFGSFVNNDGAEPSLTDLFQMGPLNTPYNADGSLNPYPMATNQTNPFLASNVSDFERHNYLFANLFAQIDFPFLKGLSYRLNFGNNARSDEHYFASQYGAGLTGSAYKNNEQYYDYTLDNILTYNKSFKKHSITATLLYGAVERKDDYTGASANGFTGLTLGYNNLGQGTNEFATSNAWSEQLNYQMARINYAYNGRYLLTATVRRDGYSGFAANNKYATFPSASLGWVFSDEPFVHLPWLDNGKLRASYGVSGNQTARYYSLDQVSTQTAYVFGDGGTTQYGQYVSTLANPNLKWERTFELNFGLDFSLFKGRLSGSLDYYDRHTKDLLFSVQIPTITGFTAINTNVGEISNKGVEISLSSKNIARKDFGWNTTFAFSKNVNKIMSLLGTGDLVSSNLFIGQSINAVYGYRTNGIYQVGETPPSGYYTGNLRIVDNNGDGKINTDDRTILGSADPAYRFSVLNTFTYKNLSLSAFINSVQGGSNGYLGSNSPSQQLTDNSVRWNSMSGIDFWNPGNPNGKYPMYINSPTIAPTQYFSRSFVRLQDVTLSYKINNSFTKRIGIQNLTVFASGKNLHTWTKWQGWDPEIANGGLTINGRPLLKTYSFGLNLTL</sequence>
<dbReference type="SUPFAM" id="SSF49464">
    <property type="entry name" value="Carboxypeptidase regulatory domain-like"/>
    <property type="match status" value="1"/>
</dbReference>
<evidence type="ECO:0000259" key="11">
    <source>
        <dbReference type="Pfam" id="PF07715"/>
    </source>
</evidence>
<keyword evidence="5 9" id="KW-0798">TonB box</keyword>
<evidence type="ECO:0000256" key="7">
    <source>
        <dbReference type="ARBA" id="ARBA00023237"/>
    </source>
</evidence>
<comment type="subcellular location">
    <subcellularLocation>
        <location evidence="1 8">Cell outer membrane</location>
        <topology evidence="1 8">Multi-pass membrane protein</topology>
    </subcellularLocation>
</comment>
<evidence type="ECO:0000313" key="13">
    <source>
        <dbReference type="Proteomes" id="UP000198942"/>
    </source>
</evidence>
<dbReference type="InterPro" id="IPR012910">
    <property type="entry name" value="Plug_dom"/>
</dbReference>
<dbReference type="Pfam" id="PF07715">
    <property type="entry name" value="Plug"/>
    <property type="match status" value="1"/>
</dbReference>
<dbReference type="InterPro" id="IPR023996">
    <property type="entry name" value="TonB-dep_OMP_SusC/RagA"/>
</dbReference>
<accession>A0A1H8A298</accession>
<comment type="similarity">
    <text evidence="8 9">Belongs to the TonB-dependent receptor family.</text>
</comment>
<protein>
    <submittedName>
        <fullName evidence="12">TonB-linked outer membrane protein, SusC/RagA family</fullName>
    </submittedName>
</protein>